<dbReference type="GO" id="GO:0005576">
    <property type="term" value="C:extracellular region"/>
    <property type="evidence" value="ECO:0007669"/>
    <property type="project" value="UniProtKB-SubCell"/>
</dbReference>
<dbReference type="InterPro" id="IPR051417">
    <property type="entry name" value="SDr/BOS_complex"/>
</dbReference>
<feature type="compositionally biased region" description="Basic and acidic residues" evidence="4">
    <location>
        <begin position="17"/>
        <end position="38"/>
    </location>
</feature>
<dbReference type="InParanoid" id="E8QWG8"/>
<comment type="subcellular location">
    <subcellularLocation>
        <location evidence="1">Secreted</location>
    </subcellularLocation>
</comment>
<reference evidence="6 7" key="2">
    <citation type="journal article" date="2011" name="Stand. Genomic Sci.">
        <title>Complete genome sequence of Isosphaera pallida type strain (IS1B).</title>
        <authorList>
            <consortium name="US DOE Joint Genome Institute (JGI-PGF)"/>
            <person name="Goker M."/>
            <person name="Cleland D."/>
            <person name="Saunders E."/>
            <person name="Lapidus A."/>
            <person name="Nolan M."/>
            <person name="Lucas S."/>
            <person name="Hammon N."/>
            <person name="Deshpande S."/>
            <person name="Cheng J.F."/>
            <person name="Tapia R."/>
            <person name="Han C."/>
            <person name="Goodwin L."/>
            <person name="Pitluck S."/>
            <person name="Liolios K."/>
            <person name="Pagani I."/>
            <person name="Ivanova N."/>
            <person name="Mavromatis K."/>
            <person name="Pati A."/>
            <person name="Chen A."/>
            <person name="Palaniappan K."/>
            <person name="Land M."/>
            <person name="Hauser L."/>
            <person name="Chang Y.J."/>
            <person name="Jeffries C.D."/>
            <person name="Detter J.C."/>
            <person name="Beck B."/>
            <person name="Woyke T."/>
            <person name="Bristow J."/>
            <person name="Eisen J.A."/>
            <person name="Markowitz V."/>
            <person name="Hugenholtz P."/>
            <person name="Kyrpides N.C."/>
            <person name="Klenk H.P."/>
        </authorList>
    </citation>
    <scope>NUCLEOTIDE SEQUENCE [LARGE SCALE GENOMIC DNA]</scope>
    <source>
        <strain evidence="7">ATCC 43644 / DSM 9630 / IS1B</strain>
    </source>
</reference>
<evidence type="ECO:0000256" key="1">
    <source>
        <dbReference type="ARBA" id="ARBA00004613"/>
    </source>
</evidence>
<dbReference type="EMBL" id="CP002353">
    <property type="protein sequence ID" value="ADV60855.1"/>
    <property type="molecule type" value="Genomic_DNA"/>
</dbReference>
<proteinExistence type="predicted"/>
<dbReference type="STRING" id="575540.Isop_0258"/>
<dbReference type="AlphaFoldDB" id="E8QWG8"/>
<evidence type="ECO:0000259" key="5">
    <source>
        <dbReference type="Pfam" id="PF17210"/>
    </source>
</evidence>
<feature type="region of interest" description="Disordered" evidence="4">
    <location>
        <begin position="1"/>
        <end position="38"/>
    </location>
</feature>
<keyword evidence="2" id="KW-0964">Secreted</keyword>
<dbReference type="KEGG" id="ipa:Isop_0258"/>
<evidence type="ECO:0000313" key="6">
    <source>
        <dbReference type="EMBL" id="ADV60855.1"/>
    </source>
</evidence>
<dbReference type="OrthoDB" id="254354at2"/>
<feature type="domain" description="SD-repeat containing protein B" evidence="5">
    <location>
        <begin position="420"/>
        <end position="488"/>
    </location>
</feature>
<evidence type="ECO:0000256" key="4">
    <source>
        <dbReference type="SAM" id="MobiDB-lite"/>
    </source>
</evidence>
<dbReference type="PANTHER" id="PTHR23303:SF15">
    <property type="entry name" value="COLOSSIN-A"/>
    <property type="match status" value="1"/>
</dbReference>
<organism evidence="6 7">
    <name type="scientific">Isosphaera pallida (strain ATCC 43644 / DSM 9630 / IS1B)</name>
    <dbReference type="NCBI Taxonomy" id="575540"/>
    <lineage>
        <taxon>Bacteria</taxon>
        <taxon>Pseudomonadati</taxon>
        <taxon>Planctomycetota</taxon>
        <taxon>Planctomycetia</taxon>
        <taxon>Isosphaerales</taxon>
        <taxon>Isosphaeraceae</taxon>
        <taxon>Isosphaera</taxon>
    </lineage>
</organism>
<dbReference type="InterPro" id="IPR033764">
    <property type="entry name" value="Sdr_B"/>
</dbReference>
<dbReference type="PANTHER" id="PTHR23303">
    <property type="entry name" value="CARBOXYPEPTIDASE REGULATORY REGION-CONTAINING"/>
    <property type="match status" value="1"/>
</dbReference>
<dbReference type="SUPFAM" id="SSF117074">
    <property type="entry name" value="Hypothetical protein PA1324"/>
    <property type="match status" value="4"/>
</dbReference>
<gene>
    <name evidence="6" type="ordered locus">Isop_0258</name>
</gene>
<keyword evidence="3" id="KW-0732">Signal</keyword>
<reference key="1">
    <citation type="submission" date="2010-11" db="EMBL/GenBank/DDBJ databases">
        <title>The complete sequence of chromosome of Isophaera pallida ATCC 43644.</title>
        <authorList>
            <consortium name="US DOE Joint Genome Institute (JGI-PGF)"/>
            <person name="Lucas S."/>
            <person name="Copeland A."/>
            <person name="Lapidus A."/>
            <person name="Bruce D."/>
            <person name="Goodwin L."/>
            <person name="Pitluck S."/>
            <person name="Kyrpides N."/>
            <person name="Mavromatis K."/>
            <person name="Pagani I."/>
            <person name="Ivanova N."/>
            <person name="Saunders E."/>
            <person name="Brettin T."/>
            <person name="Detter J.C."/>
            <person name="Han C."/>
            <person name="Tapia R."/>
            <person name="Land M."/>
            <person name="Hauser L."/>
            <person name="Markowitz V."/>
            <person name="Cheng J.-F."/>
            <person name="Hugenholtz P."/>
            <person name="Woyke T."/>
            <person name="Wu D."/>
            <person name="Eisen J.A."/>
        </authorList>
    </citation>
    <scope>NUCLEOTIDE SEQUENCE</scope>
    <source>
        <strain>ATCC 43644</strain>
    </source>
</reference>
<evidence type="ECO:0000313" key="7">
    <source>
        <dbReference type="Proteomes" id="UP000008631"/>
    </source>
</evidence>
<dbReference type="Pfam" id="PF17210">
    <property type="entry name" value="SdrD_B"/>
    <property type="match status" value="4"/>
</dbReference>
<feature type="domain" description="SD-repeat containing protein B" evidence="5">
    <location>
        <begin position="649"/>
        <end position="717"/>
    </location>
</feature>
<dbReference type="RefSeq" id="WP_013563144.1">
    <property type="nucleotide sequence ID" value="NC_014962.1"/>
</dbReference>
<feature type="domain" description="SD-repeat containing protein B" evidence="5">
    <location>
        <begin position="532"/>
        <end position="605"/>
    </location>
</feature>
<protein>
    <submittedName>
        <fullName evidence="6">Cna B domain protein</fullName>
    </submittedName>
</protein>
<dbReference type="HOGENOM" id="CLU_300118_0_0_0"/>
<dbReference type="Gene3D" id="2.60.40.10">
    <property type="entry name" value="Immunoglobulins"/>
    <property type="match status" value="4"/>
</dbReference>
<accession>E8QWG8</accession>
<name>E8QWG8_ISOPI</name>
<keyword evidence="7" id="KW-1185">Reference proteome</keyword>
<dbReference type="InterPro" id="IPR013783">
    <property type="entry name" value="Ig-like_fold"/>
</dbReference>
<dbReference type="eggNOG" id="COG4932">
    <property type="taxonomic scope" value="Bacteria"/>
</dbReference>
<feature type="region of interest" description="Disordered" evidence="4">
    <location>
        <begin position="957"/>
        <end position="986"/>
    </location>
</feature>
<feature type="domain" description="SD-repeat containing protein B" evidence="5">
    <location>
        <begin position="304"/>
        <end position="374"/>
    </location>
</feature>
<dbReference type="Proteomes" id="UP000008631">
    <property type="component" value="Chromosome"/>
</dbReference>
<evidence type="ECO:0000256" key="2">
    <source>
        <dbReference type="ARBA" id="ARBA00022525"/>
    </source>
</evidence>
<sequence>MEFLAPGGITLPNNSGERLRDDHTKREQRRVERANRPRVEPLESRRLLAVNFTGDVIADFPADDPNVRVLGPFAEGTPFFTRPLLSETLEPLVGISGFELEGLRLAYDRVTDVLAIGFQQPLNPLLNDGTRVIAGDADNNGNGGTVNPIILTLVDDPDNFIDFARLGGTETMGVKFDLNLDGQFEIIAGIPQRNSGDPDFVNKTPRVALNPGGTRQGFVFGQELPGFTGLASDFFIGETPQNPAFQFQIRNFTQLVTQVTGQAPVNELSFRIFGFAGSSNDGPISEAALPDQLVTFPLVDPARISGLVFVDNDGDLVLDPNSRLLPNVTLTLTGTNNLGQTITPIVTTTNAQGFYEFTNLLPGIYTVTQTQPPDLIDLGVVVGSLGGIGGVNVISNIVVASGDNGTRYDFVEIEPTGISGIVFVDVNENNVFDAGDQLLPNVTLTLTGTNVLDVPIQQVTTTNAQGFYEFTNLLPGTYTVTQTQPPGFLDGGVIVGNRGGTPGVNVISNIPLQANLPGINYDFFELLVRPGSISGLVFVDNDGDRILDPNSRLLPNVTVTLTGVTNTGQPIAPIVTTTNAQGFYEFTNLEPGTYTVTQTQPPGLLDLGVNVGSLGGVPGVNVISNIVVGRGDAGTRYDFVEIEPTGISGIVFVDVNNNGLFDNGDQLLPNVTLTLTGADLFNRPVTQVTTTNAQGFYEFTNLLAGTYTVTQTQPPGFLDGGVIVGNRGGTPGVNVISNVPLQANLPGINYDFFELLPTPPQVPLRPPVFINHHDQHHINTFHRGLIRVNIFGGPDLDVRDIDPESVLLGGASPTWMLIHHVNRDGFLDLLLVYRSDEVDLPRGPQMVTVAGELYDGRTFATATRVYNQPIFHTNDLRVVPPQPIFLVRDVVAGRVNPVIGRQQPASASVVTEAQRRLDRVMSTPLRGQAATQQRANRSTLVVRTPVAVTAQPRVTPMTVSPTWARAQEDPEARLRPATTPASSLVRPLSRPIVPRLLG</sequence>
<evidence type="ECO:0000256" key="3">
    <source>
        <dbReference type="ARBA" id="ARBA00022729"/>
    </source>
</evidence>